<evidence type="ECO:0000313" key="3">
    <source>
        <dbReference type="WBParaSite" id="jg10287"/>
    </source>
</evidence>
<dbReference type="InterPro" id="IPR008906">
    <property type="entry name" value="HATC_C_dom"/>
</dbReference>
<dbReference type="SUPFAM" id="SSF53098">
    <property type="entry name" value="Ribonuclease H-like"/>
    <property type="match status" value="1"/>
</dbReference>
<reference evidence="3" key="1">
    <citation type="submission" date="2022-11" db="UniProtKB">
        <authorList>
            <consortium name="WormBaseParasite"/>
        </authorList>
    </citation>
    <scope>IDENTIFICATION</scope>
</reference>
<proteinExistence type="predicted"/>
<name>A0A915CMR8_9BILA</name>
<dbReference type="Pfam" id="PF05699">
    <property type="entry name" value="Dimer_Tnp_hAT"/>
    <property type="match status" value="1"/>
</dbReference>
<dbReference type="GO" id="GO:0046983">
    <property type="term" value="F:protein dimerization activity"/>
    <property type="evidence" value="ECO:0007669"/>
    <property type="project" value="InterPro"/>
</dbReference>
<sequence>MINHLKTKGHEAELKRYDSASETPKIASFFSQKKAVGFKQRELDEQLCELTVMIKAEFSHYRHKSDRPDRHEDIFQWWKNNKDRFSWIAACAKLLLSIPAT</sequence>
<dbReference type="InterPro" id="IPR012337">
    <property type="entry name" value="RNaseH-like_sf"/>
</dbReference>
<feature type="domain" description="HAT C-terminal dimerisation" evidence="1">
    <location>
        <begin position="65"/>
        <end position="101"/>
    </location>
</feature>
<organism evidence="2 3">
    <name type="scientific">Ditylenchus dipsaci</name>
    <dbReference type="NCBI Taxonomy" id="166011"/>
    <lineage>
        <taxon>Eukaryota</taxon>
        <taxon>Metazoa</taxon>
        <taxon>Ecdysozoa</taxon>
        <taxon>Nematoda</taxon>
        <taxon>Chromadorea</taxon>
        <taxon>Rhabditida</taxon>
        <taxon>Tylenchina</taxon>
        <taxon>Tylenchomorpha</taxon>
        <taxon>Sphaerularioidea</taxon>
        <taxon>Anguinidae</taxon>
        <taxon>Anguininae</taxon>
        <taxon>Ditylenchus</taxon>
    </lineage>
</organism>
<dbReference type="Proteomes" id="UP000887574">
    <property type="component" value="Unplaced"/>
</dbReference>
<accession>A0A915CMR8</accession>
<dbReference type="AlphaFoldDB" id="A0A915CMR8"/>
<evidence type="ECO:0000259" key="1">
    <source>
        <dbReference type="Pfam" id="PF05699"/>
    </source>
</evidence>
<protein>
    <submittedName>
        <fullName evidence="3">HAT C-terminal dimerisation domain-containing protein</fullName>
    </submittedName>
</protein>
<keyword evidence="2" id="KW-1185">Reference proteome</keyword>
<dbReference type="WBParaSite" id="jg10287">
    <property type="protein sequence ID" value="jg10287"/>
    <property type="gene ID" value="jg10287"/>
</dbReference>
<evidence type="ECO:0000313" key="2">
    <source>
        <dbReference type="Proteomes" id="UP000887574"/>
    </source>
</evidence>